<feature type="transmembrane region" description="Helical" evidence="8">
    <location>
        <begin position="43"/>
        <end position="60"/>
    </location>
</feature>
<comment type="catalytic activity">
    <reaction evidence="8">
        <text>N-terminal S-1,2-diacyl-sn-glyceryl-L-cysteinyl-[lipoprotein] + a glycerophospholipid = N-acyl-S-1,2-diacyl-sn-glyceryl-L-cysteinyl-[lipoprotein] + a 2-acyl-sn-glycero-3-phospholipid + H(+)</text>
        <dbReference type="Rhea" id="RHEA:48228"/>
        <dbReference type="Rhea" id="RHEA-COMP:14681"/>
        <dbReference type="Rhea" id="RHEA-COMP:14684"/>
        <dbReference type="ChEBI" id="CHEBI:15378"/>
        <dbReference type="ChEBI" id="CHEBI:136912"/>
        <dbReference type="ChEBI" id="CHEBI:140656"/>
        <dbReference type="ChEBI" id="CHEBI:140657"/>
        <dbReference type="ChEBI" id="CHEBI:140660"/>
        <dbReference type="EC" id="2.3.1.269"/>
    </reaction>
</comment>
<evidence type="ECO:0000256" key="4">
    <source>
        <dbReference type="ARBA" id="ARBA00022692"/>
    </source>
</evidence>
<protein>
    <recommendedName>
        <fullName evidence="8">Apolipoprotein N-acyltransferase</fullName>
        <shortName evidence="8">ALP N-acyltransferase</shortName>
        <ecNumber evidence="8">2.3.1.269</ecNumber>
    </recommendedName>
</protein>
<evidence type="ECO:0000256" key="1">
    <source>
        <dbReference type="ARBA" id="ARBA00004651"/>
    </source>
</evidence>
<evidence type="ECO:0000313" key="11">
    <source>
        <dbReference type="Proteomes" id="UP001499979"/>
    </source>
</evidence>
<gene>
    <name evidence="10" type="primary">lnt_1</name>
    <name evidence="8" type="synonym">lnt</name>
    <name evidence="10" type="ORF">GCM10009606_07430</name>
</gene>
<feature type="transmembrane region" description="Helical" evidence="8">
    <location>
        <begin position="95"/>
        <end position="116"/>
    </location>
</feature>
<evidence type="ECO:0000256" key="6">
    <source>
        <dbReference type="ARBA" id="ARBA00023136"/>
    </source>
</evidence>
<dbReference type="CDD" id="cd07571">
    <property type="entry name" value="ALP_N-acyl_transferase"/>
    <property type="match status" value="1"/>
</dbReference>
<comment type="pathway">
    <text evidence="8">Protein modification; lipoprotein biosynthesis (N-acyl transfer).</text>
</comment>
<dbReference type="InterPro" id="IPR036526">
    <property type="entry name" value="C-N_Hydrolase_sf"/>
</dbReference>
<keyword evidence="5 8" id="KW-1133">Transmembrane helix</keyword>
<dbReference type="PANTHER" id="PTHR38686:SF1">
    <property type="entry name" value="APOLIPOPROTEIN N-ACYLTRANSFERASE"/>
    <property type="match status" value="1"/>
</dbReference>
<feature type="transmembrane region" description="Helical" evidence="8">
    <location>
        <begin position="490"/>
        <end position="510"/>
    </location>
</feature>
<dbReference type="NCBIfam" id="TIGR00546">
    <property type="entry name" value="lnt"/>
    <property type="match status" value="1"/>
</dbReference>
<keyword evidence="11" id="KW-1185">Reference proteome</keyword>
<feature type="transmembrane region" description="Helical" evidence="8">
    <location>
        <begin position="163"/>
        <end position="187"/>
    </location>
</feature>
<proteinExistence type="inferred from homology"/>
<evidence type="ECO:0000313" key="10">
    <source>
        <dbReference type="EMBL" id="GAA1130051.1"/>
    </source>
</evidence>
<feature type="transmembrane region" description="Helical" evidence="8">
    <location>
        <begin position="72"/>
        <end position="89"/>
    </location>
</feature>
<evidence type="ECO:0000256" key="3">
    <source>
        <dbReference type="ARBA" id="ARBA00022679"/>
    </source>
</evidence>
<evidence type="ECO:0000259" key="9">
    <source>
        <dbReference type="PROSITE" id="PS50263"/>
    </source>
</evidence>
<comment type="caution">
    <text evidence="10">The sequence shown here is derived from an EMBL/GenBank/DDBJ whole genome shotgun (WGS) entry which is preliminary data.</text>
</comment>
<evidence type="ECO:0000256" key="5">
    <source>
        <dbReference type="ARBA" id="ARBA00022989"/>
    </source>
</evidence>
<dbReference type="RefSeq" id="WP_343905760.1">
    <property type="nucleotide sequence ID" value="NZ_BAAAJE010000002.1"/>
</dbReference>
<dbReference type="InterPro" id="IPR045378">
    <property type="entry name" value="LNT_N"/>
</dbReference>
<dbReference type="InterPro" id="IPR004563">
    <property type="entry name" value="Apolipo_AcylTrfase"/>
</dbReference>
<name>A0ABP4EZ86_9ACTN</name>
<dbReference type="EC" id="2.3.1.269" evidence="8"/>
<keyword evidence="2 8" id="KW-1003">Cell membrane</keyword>
<evidence type="ECO:0000256" key="7">
    <source>
        <dbReference type="ARBA" id="ARBA00023315"/>
    </source>
</evidence>
<dbReference type="Gene3D" id="3.60.110.10">
    <property type="entry name" value="Carbon-nitrogen hydrolase"/>
    <property type="match status" value="1"/>
</dbReference>
<feature type="transmembrane region" description="Helical" evidence="8">
    <location>
        <begin position="199"/>
        <end position="217"/>
    </location>
</feature>
<dbReference type="PROSITE" id="PS50263">
    <property type="entry name" value="CN_HYDROLASE"/>
    <property type="match status" value="1"/>
</dbReference>
<dbReference type="PANTHER" id="PTHR38686">
    <property type="entry name" value="APOLIPOPROTEIN N-ACYLTRANSFERASE"/>
    <property type="match status" value="1"/>
</dbReference>
<accession>A0ABP4EZ86</accession>
<evidence type="ECO:0000256" key="8">
    <source>
        <dbReference type="HAMAP-Rule" id="MF_01148"/>
    </source>
</evidence>
<dbReference type="Pfam" id="PF20154">
    <property type="entry name" value="LNT_N"/>
    <property type="match status" value="1"/>
</dbReference>
<keyword evidence="4 8" id="KW-0812">Transmembrane</keyword>
<dbReference type="Proteomes" id="UP001499979">
    <property type="component" value="Unassembled WGS sequence"/>
</dbReference>
<feature type="transmembrane region" description="Helical" evidence="8">
    <location>
        <begin position="123"/>
        <end position="143"/>
    </location>
</feature>
<dbReference type="EMBL" id="BAAAJE010000002">
    <property type="protein sequence ID" value="GAA1130051.1"/>
    <property type="molecule type" value="Genomic_DNA"/>
</dbReference>
<evidence type="ECO:0000256" key="2">
    <source>
        <dbReference type="ARBA" id="ARBA00022475"/>
    </source>
</evidence>
<keyword evidence="6 8" id="KW-0472">Membrane</keyword>
<comment type="similarity">
    <text evidence="8">Belongs to the CN hydrolase family. Apolipoprotein N-acyltransferase subfamily.</text>
</comment>
<dbReference type="Pfam" id="PF00795">
    <property type="entry name" value="CN_hydrolase"/>
    <property type="match status" value="1"/>
</dbReference>
<comment type="function">
    <text evidence="8">Catalyzes the phospholipid dependent N-acylation of the N-terminal cysteine of apolipoprotein, the last step in lipoprotein maturation.</text>
</comment>
<reference evidence="11" key="1">
    <citation type="journal article" date="2019" name="Int. J. Syst. Evol. Microbiol.">
        <title>The Global Catalogue of Microorganisms (GCM) 10K type strain sequencing project: providing services to taxonomists for standard genome sequencing and annotation.</title>
        <authorList>
            <consortium name="The Broad Institute Genomics Platform"/>
            <consortium name="The Broad Institute Genome Sequencing Center for Infectious Disease"/>
            <person name="Wu L."/>
            <person name="Ma J."/>
        </authorList>
    </citation>
    <scope>NUCLEOTIDE SEQUENCE [LARGE SCALE GENOMIC DNA]</scope>
    <source>
        <strain evidence="11">JCM 11813</strain>
    </source>
</reference>
<dbReference type="SUPFAM" id="SSF56317">
    <property type="entry name" value="Carbon-nitrogen hydrolase"/>
    <property type="match status" value="1"/>
</dbReference>
<keyword evidence="3 8" id="KW-0808">Transferase</keyword>
<keyword evidence="7 8" id="KW-0012">Acyltransferase</keyword>
<dbReference type="HAMAP" id="MF_01148">
    <property type="entry name" value="Lnt"/>
    <property type="match status" value="1"/>
</dbReference>
<dbReference type="InterPro" id="IPR003010">
    <property type="entry name" value="C-N_Hydrolase"/>
</dbReference>
<organism evidence="10 11">
    <name type="scientific">Nocardioides aquiterrae</name>
    <dbReference type="NCBI Taxonomy" id="203799"/>
    <lineage>
        <taxon>Bacteria</taxon>
        <taxon>Bacillati</taxon>
        <taxon>Actinomycetota</taxon>
        <taxon>Actinomycetes</taxon>
        <taxon>Propionibacteriales</taxon>
        <taxon>Nocardioidaceae</taxon>
        <taxon>Nocardioides</taxon>
    </lineage>
</organism>
<comment type="subcellular location">
    <subcellularLocation>
        <location evidence="1 8">Cell membrane</location>
        <topology evidence="1 8">Multi-pass membrane protein</topology>
    </subcellularLocation>
</comment>
<sequence length="516" mass="54468">MTAEVVADSGVNVSELPARGWRAARALAPVGLGALLGAAFEPLAVPYVIPVCIAGLALTLRDITAWRAARRATVFGIAFMLTTLAWLWPSIGMGAWLALSLVQGLWFLPLGCGLVLVRRLRAWPVWSAALWSAVEVLRGEWPFGGFPWSRLGMAVVDTPWAQLLPLVGIGGTSLLLALLGFLLAAVLESATLRVPSRRWAVVLAAVFALTVLPAVLAELVDRSRTVTVAIIQGGVPGDGKDLVAHHRQVTRSQQVATQLLASRVRAGEEPAPDLVIWPENSTAVDPFGDPEARNAIEASVEAIGRPILVGAMVDDADPRRVLNQGIVWDPATGPGERYTKRHPVPFGEYIPFRSVLGRISPRLAEIPRDMIAGGPQPPVEVAGTSVAMAICFDVAFDDVLPEQVREGADLVVVQTSNAMFTGTAQRAQQFGISRARALETGRSVVVASTNGISGAIGPDGSVVTQSRTRGTEVLVADVPLASGETVAVRMGPMVSGGSLLVALGAVLVGVRRCRAR</sequence>
<feature type="domain" description="CN hydrolase" evidence="9">
    <location>
        <begin position="226"/>
        <end position="480"/>
    </location>
</feature>